<feature type="transmembrane region" description="Helical" evidence="6">
    <location>
        <begin position="367"/>
        <end position="385"/>
    </location>
</feature>
<organism evidence="8 9">
    <name type="scientific">Clostridium aromativorans</name>
    <dbReference type="NCBI Taxonomy" id="2836848"/>
    <lineage>
        <taxon>Bacteria</taxon>
        <taxon>Bacillati</taxon>
        <taxon>Bacillota</taxon>
        <taxon>Clostridia</taxon>
        <taxon>Eubacteriales</taxon>
        <taxon>Clostridiaceae</taxon>
        <taxon>Clostridium</taxon>
    </lineage>
</organism>
<feature type="transmembrane region" description="Helical" evidence="6">
    <location>
        <begin position="23"/>
        <end position="42"/>
    </location>
</feature>
<feature type="transmembrane region" description="Helical" evidence="6">
    <location>
        <begin position="628"/>
        <end position="650"/>
    </location>
</feature>
<dbReference type="RefSeq" id="WP_179978445.1">
    <property type="nucleotide sequence ID" value="NZ_JAJJPB010000004.1"/>
</dbReference>
<evidence type="ECO:0000256" key="2">
    <source>
        <dbReference type="ARBA" id="ARBA00022475"/>
    </source>
</evidence>
<dbReference type="SUPFAM" id="SSF82866">
    <property type="entry name" value="Multidrug efflux transporter AcrB transmembrane domain"/>
    <property type="match status" value="2"/>
</dbReference>
<evidence type="ECO:0000313" key="9">
    <source>
        <dbReference type="Proteomes" id="UP001165422"/>
    </source>
</evidence>
<keyword evidence="4 6" id="KW-1133">Transmembrane helix</keyword>
<protein>
    <submittedName>
        <fullName evidence="8">MMPL family transporter</fullName>
    </submittedName>
</protein>
<dbReference type="InterPro" id="IPR004869">
    <property type="entry name" value="MMPL_dom"/>
</dbReference>
<evidence type="ECO:0000256" key="1">
    <source>
        <dbReference type="ARBA" id="ARBA00004651"/>
    </source>
</evidence>
<proteinExistence type="predicted"/>
<dbReference type="PANTHER" id="PTHR33406">
    <property type="entry name" value="MEMBRANE PROTEIN MJ1562-RELATED"/>
    <property type="match status" value="1"/>
</dbReference>
<accession>A0ABS8N5R8</accession>
<feature type="domain" description="Membrane transport protein MMPL" evidence="7">
    <location>
        <begin position="155"/>
        <end position="339"/>
    </location>
</feature>
<comment type="caution">
    <text evidence="8">The sequence shown here is derived from an EMBL/GenBank/DDBJ whole genome shotgun (WGS) entry which is preliminary data.</text>
</comment>
<keyword evidence="3 6" id="KW-0812">Transmembrane</keyword>
<feature type="transmembrane region" description="Helical" evidence="6">
    <location>
        <begin position="217"/>
        <end position="236"/>
    </location>
</feature>
<feature type="transmembrane region" description="Helical" evidence="6">
    <location>
        <begin position="543"/>
        <end position="573"/>
    </location>
</feature>
<dbReference type="Pfam" id="PF03176">
    <property type="entry name" value="MMPL"/>
    <property type="match status" value="2"/>
</dbReference>
<feature type="domain" description="Membrane transport protein MMPL" evidence="7">
    <location>
        <begin position="478"/>
        <end position="688"/>
    </location>
</feature>
<dbReference type="PANTHER" id="PTHR33406:SF13">
    <property type="entry name" value="MEMBRANE PROTEIN YDFJ"/>
    <property type="match status" value="1"/>
</dbReference>
<keyword evidence="9" id="KW-1185">Reference proteome</keyword>
<feature type="transmembrane region" description="Helical" evidence="6">
    <location>
        <begin position="286"/>
        <end position="306"/>
    </location>
</feature>
<evidence type="ECO:0000259" key="7">
    <source>
        <dbReference type="Pfam" id="PF03176"/>
    </source>
</evidence>
<evidence type="ECO:0000256" key="6">
    <source>
        <dbReference type="SAM" id="Phobius"/>
    </source>
</evidence>
<evidence type="ECO:0000256" key="4">
    <source>
        <dbReference type="ARBA" id="ARBA00022989"/>
    </source>
</evidence>
<gene>
    <name evidence="8" type="ORF">LN736_05985</name>
</gene>
<feature type="transmembrane region" description="Helical" evidence="6">
    <location>
        <begin position="670"/>
        <end position="688"/>
    </location>
</feature>
<evidence type="ECO:0000256" key="3">
    <source>
        <dbReference type="ARBA" id="ARBA00022692"/>
    </source>
</evidence>
<feature type="transmembrane region" description="Helical" evidence="6">
    <location>
        <begin position="248"/>
        <end position="266"/>
    </location>
</feature>
<feature type="transmembrane region" description="Helical" evidence="6">
    <location>
        <begin position="585"/>
        <end position="607"/>
    </location>
</feature>
<dbReference type="Gene3D" id="1.20.1640.10">
    <property type="entry name" value="Multidrug efflux transporter AcrB transmembrane domain"/>
    <property type="match status" value="2"/>
</dbReference>
<dbReference type="InterPro" id="IPR050545">
    <property type="entry name" value="Mycobact_MmpL"/>
</dbReference>
<dbReference type="Proteomes" id="UP001165422">
    <property type="component" value="Unassembled WGS sequence"/>
</dbReference>
<comment type="subcellular location">
    <subcellularLocation>
        <location evidence="1">Cell membrane</location>
        <topology evidence="1">Multi-pass membrane protein</topology>
    </subcellularLocation>
</comment>
<evidence type="ECO:0000313" key="8">
    <source>
        <dbReference type="EMBL" id="MCC9294410.1"/>
    </source>
</evidence>
<name>A0ABS8N5R8_9CLOT</name>
<evidence type="ECO:0000256" key="5">
    <source>
        <dbReference type="ARBA" id="ARBA00023136"/>
    </source>
</evidence>
<feature type="transmembrane region" description="Helical" evidence="6">
    <location>
        <begin position="192"/>
        <end position="211"/>
    </location>
</feature>
<sequence>MKNRIKTKPSDLVVNFIVNKSKYIEIFFAVMVVISIFLYLFVKVNYDLTKYLPNTAASKVGLNLMEKEFGYPGTARIMIKNVSLYQAKLYKEEIEAVDGVDTVFWADTAENIEKYTDVYTSDTFIKAENIQDYYKDNCAVMDISFVKGDSDQRTSKALDKIYEIVGDKGSFTGPAVQNKSLNESLNKEMKSATVIVIAVVALVLILTTTAWLEPLLFLLVMGIAIVINMGTNVFLGEISFMTASVAPVLQMAVAMDYSIFLMHAFTEEKDAGKEPKEAIEIAIRQSASSIIACGMATIIGFLALTLMKFSIGYDLGIVLAKGIFISLLTVLFLMPSLIIRSQNMIQKTAHRKLVKLPKRLGKGILKIKYVALGLAIFLAVPCFIAKDMNSFLFGNSAVGAGEGTQVYKDEQEIDRIFGRSNMLMALIPDDSNIKEKELSDELGKLSYVKKVTSLENTLPEGIPESIIPNRITTQLHSGKYARILIYIRTREESDAAFRYADGIKAIVQKYYPQHSSLIGATTFTQDIKTILTRDYTFVDKLSLIGVVIVAVIVFKSLLIPILLVVPIEIAIFFNMAVPYFMGENMIFMGYIIVSCIQLAATVDYSILMTNYYLEYRMHLDKREAILETIWAAVPPIMNSGLILSFAGYTLYFTSSIAAIGAMGHLIGRGALMSIAMVVLLLPALLYIFDGRIYKHISRMNQLKDKARKKLADKLQLGEVLPKTIEDKSSESLEGLKNEN</sequence>
<reference evidence="8" key="1">
    <citation type="submission" date="2021-11" db="EMBL/GenBank/DDBJ databases">
        <authorList>
            <person name="Qingchun L."/>
            <person name="Dong Z."/>
            <person name="Zongwei Q."/>
            <person name="Jia Z."/>
            <person name="Duotao L."/>
        </authorList>
    </citation>
    <scope>NUCLEOTIDE SEQUENCE</scope>
    <source>
        <strain evidence="8">WLY-B-L2</strain>
    </source>
</reference>
<keyword evidence="2" id="KW-1003">Cell membrane</keyword>
<feature type="transmembrane region" description="Helical" evidence="6">
    <location>
        <begin position="318"/>
        <end position="339"/>
    </location>
</feature>
<dbReference type="EMBL" id="JAJJPB010000004">
    <property type="protein sequence ID" value="MCC9294410.1"/>
    <property type="molecule type" value="Genomic_DNA"/>
</dbReference>
<keyword evidence="5 6" id="KW-0472">Membrane</keyword>